<evidence type="ECO:0000256" key="1">
    <source>
        <dbReference type="ARBA" id="ARBA00008761"/>
    </source>
</evidence>
<dbReference type="NCBIfam" id="NF040570">
    <property type="entry name" value="guided_TnpB"/>
    <property type="match status" value="1"/>
</dbReference>
<dbReference type="GO" id="GO:0006310">
    <property type="term" value="P:DNA recombination"/>
    <property type="evidence" value="ECO:0007669"/>
    <property type="project" value="UniProtKB-KW"/>
</dbReference>
<dbReference type="GO" id="GO:0032196">
    <property type="term" value="P:transposition"/>
    <property type="evidence" value="ECO:0007669"/>
    <property type="project" value="UniProtKB-KW"/>
</dbReference>
<evidence type="ECO:0000313" key="10">
    <source>
        <dbReference type="EMBL" id="EQD70684.1"/>
    </source>
</evidence>
<evidence type="ECO:0000256" key="3">
    <source>
        <dbReference type="ARBA" id="ARBA00022723"/>
    </source>
</evidence>
<keyword evidence="2" id="KW-0815">Transposition</keyword>
<proteinExistence type="inferred from homology"/>
<dbReference type="AlphaFoldDB" id="T1CQA0"/>
<evidence type="ECO:0000259" key="8">
    <source>
        <dbReference type="Pfam" id="PF07282"/>
    </source>
</evidence>
<keyword evidence="5" id="KW-0238">DNA-binding</keyword>
<evidence type="ECO:0000259" key="9">
    <source>
        <dbReference type="Pfam" id="PF12323"/>
    </source>
</evidence>
<sequence length="438" mass="51090">MNMHDDIINMDSIRAYKFRLYPDSKRQSEINEHLILSQKLYNAILERAKKAYEKDKKSKVNKSTLNRYMKEAIIENKDFLKIYSQSRQDIFVRVQKAYQNFFNRVKKGVRGKKVGFPRFKSRDRYKSITYTQDNGSFSIEKDRLRVSRIGTMKIELHRNIEGRIKTLTIKKDAGKYYAIFTTSMERAVPKIKDTSPIGIDMGLTTFAMFSDGTRLEKPKFARKKERKIAHWQRVIAKKDEVAKKRKYNKYTKNRRKAVIRLQEVWVEVNNQNNDFIQKETTKMVDSGNYTSFKMENLQPQNMMKNHNLARSIGEASWSRFRQILSYKAESAGMKVNLVDAADTTQECSDCHNVKKEEEKLTLKDRTYHCSICGLVMDRDLNAARVINYRPILEKAREGHSRRNAFGGVGSTIQRGLQTTPVNQEHTLQHSVAGEAHTL</sequence>
<keyword evidence="4" id="KW-0862">Zinc</keyword>
<dbReference type="InterPro" id="IPR010095">
    <property type="entry name" value="Cas12f1-like_TNB"/>
</dbReference>
<dbReference type="InterPro" id="IPR021027">
    <property type="entry name" value="Transposase_put_HTH"/>
</dbReference>
<dbReference type="NCBIfam" id="TIGR01766">
    <property type="entry name" value="IS200/IS605 family accessory protein TnpB-like domain"/>
    <property type="match status" value="1"/>
</dbReference>
<dbReference type="GO" id="GO:0003677">
    <property type="term" value="F:DNA binding"/>
    <property type="evidence" value="ECO:0007669"/>
    <property type="project" value="UniProtKB-KW"/>
</dbReference>
<evidence type="ECO:0000259" key="7">
    <source>
        <dbReference type="Pfam" id="PF01385"/>
    </source>
</evidence>
<dbReference type="GO" id="GO:0046872">
    <property type="term" value="F:metal ion binding"/>
    <property type="evidence" value="ECO:0007669"/>
    <property type="project" value="UniProtKB-KW"/>
</dbReference>
<keyword evidence="3" id="KW-0479">Metal-binding</keyword>
<evidence type="ECO:0000256" key="4">
    <source>
        <dbReference type="ARBA" id="ARBA00022833"/>
    </source>
</evidence>
<evidence type="ECO:0000256" key="5">
    <source>
        <dbReference type="ARBA" id="ARBA00023125"/>
    </source>
</evidence>
<comment type="similarity">
    <text evidence="1">In the C-terminal section; belongs to the transposase 35 family.</text>
</comment>
<evidence type="ECO:0000256" key="6">
    <source>
        <dbReference type="ARBA" id="ARBA00023172"/>
    </source>
</evidence>
<name>T1CQA0_9ZZZZ</name>
<reference evidence="10" key="1">
    <citation type="submission" date="2013-08" db="EMBL/GenBank/DDBJ databases">
        <authorList>
            <person name="Mendez C."/>
            <person name="Richter M."/>
            <person name="Ferrer M."/>
            <person name="Sanchez J."/>
        </authorList>
    </citation>
    <scope>NUCLEOTIDE SEQUENCE</scope>
</reference>
<dbReference type="InterPro" id="IPR001959">
    <property type="entry name" value="Transposase"/>
</dbReference>
<dbReference type="EMBL" id="AUZY01003058">
    <property type="protein sequence ID" value="EQD70684.1"/>
    <property type="molecule type" value="Genomic_DNA"/>
</dbReference>
<feature type="domain" description="Probable transposase IS891/IS1136/IS1341" evidence="7">
    <location>
        <begin position="182"/>
        <end position="305"/>
    </location>
</feature>
<gene>
    <name evidence="10" type="ORF">B1B_04866</name>
</gene>
<dbReference type="Pfam" id="PF01385">
    <property type="entry name" value="OrfB_IS605"/>
    <property type="match status" value="1"/>
</dbReference>
<evidence type="ECO:0000256" key="2">
    <source>
        <dbReference type="ARBA" id="ARBA00022578"/>
    </source>
</evidence>
<dbReference type="Pfam" id="PF12323">
    <property type="entry name" value="HTH_OrfB_IS605"/>
    <property type="match status" value="1"/>
</dbReference>
<feature type="domain" description="Transposase putative helix-turn-helix" evidence="9">
    <location>
        <begin position="10"/>
        <end position="57"/>
    </location>
</feature>
<dbReference type="Pfam" id="PF07282">
    <property type="entry name" value="Cas12f1-like_TNB"/>
    <property type="match status" value="1"/>
</dbReference>
<keyword evidence="6" id="KW-0233">DNA recombination</keyword>
<comment type="caution">
    <text evidence="10">The sequence shown here is derived from an EMBL/GenBank/DDBJ whole genome shotgun (WGS) entry which is preliminary data.</text>
</comment>
<reference evidence="10" key="2">
    <citation type="journal article" date="2014" name="ISME J.">
        <title>Microbial stratification in low pH oxic and suboxic macroscopic growths along an acid mine drainage.</title>
        <authorList>
            <person name="Mendez-Garcia C."/>
            <person name="Mesa V."/>
            <person name="Sprenger R.R."/>
            <person name="Richter M."/>
            <person name="Diez M.S."/>
            <person name="Solano J."/>
            <person name="Bargiela R."/>
            <person name="Golyshina O.V."/>
            <person name="Manteca A."/>
            <person name="Ramos J.L."/>
            <person name="Gallego J.R."/>
            <person name="Llorente I."/>
            <person name="Martins Dos Santos V.A."/>
            <person name="Jensen O.N."/>
            <person name="Pelaez A.I."/>
            <person name="Sanchez J."/>
            <person name="Ferrer M."/>
        </authorList>
    </citation>
    <scope>NUCLEOTIDE SEQUENCE</scope>
</reference>
<organism evidence="10">
    <name type="scientific">mine drainage metagenome</name>
    <dbReference type="NCBI Taxonomy" id="410659"/>
    <lineage>
        <taxon>unclassified sequences</taxon>
        <taxon>metagenomes</taxon>
        <taxon>ecological metagenomes</taxon>
    </lineage>
</organism>
<protein>
    <submittedName>
        <fullName evidence="10">Transposase, IS605 OrfB family</fullName>
    </submittedName>
</protein>
<feature type="domain" description="Cas12f1-like TNB" evidence="8">
    <location>
        <begin position="317"/>
        <end position="386"/>
    </location>
</feature>
<accession>T1CQA0</accession>